<proteinExistence type="predicted"/>
<dbReference type="Proteomes" id="UP001233999">
    <property type="component" value="Unassembled WGS sequence"/>
</dbReference>
<feature type="transmembrane region" description="Helical" evidence="2">
    <location>
        <begin position="111"/>
        <end position="137"/>
    </location>
</feature>
<dbReference type="EMBL" id="JASPKZ010007907">
    <property type="protein sequence ID" value="KAJ9581510.1"/>
    <property type="molecule type" value="Genomic_DNA"/>
</dbReference>
<comment type="caution">
    <text evidence="3">The sequence shown here is derived from an EMBL/GenBank/DDBJ whole genome shotgun (WGS) entry which is preliminary data.</text>
</comment>
<dbReference type="AlphaFoldDB" id="A0AAD7ZIW6"/>
<feature type="transmembrane region" description="Helical" evidence="2">
    <location>
        <begin position="77"/>
        <end position="99"/>
    </location>
</feature>
<feature type="region of interest" description="Disordered" evidence="1">
    <location>
        <begin position="1"/>
        <end position="32"/>
    </location>
</feature>
<protein>
    <submittedName>
        <fullName evidence="3">Uncharacterized protein</fullName>
    </submittedName>
</protein>
<sequence>MSGETEKTRIPDSGTDTLVVKSPPDSFSSTLKTRSSTLSSSLQDDSQNQDNPFLSLGFFGVLAIVHEASLSSVGAGLWGGAVAMASGLVGVLAGLRSWYSVRDVTPSRLSVTAFLALCLVSLAVSNLVVVLAITGLVRDGQNADVRAIEEEN</sequence>
<name>A0AAD7ZIW6_DIPPU</name>
<gene>
    <name evidence="3" type="ORF">L9F63_023314</name>
</gene>
<reference evidence="3" key="1">
    <citation type="journal article" date="2023" name="IScience">
        <title>Live-bearing cockroach genome reveals convergent evolutionary mechanisms linked to viviparity in insects and beyond.</title>
        <authorList>
            <person name="Fouks B."/>
            <person name="Harrison M.C."/>
            <person name="Mikhailova A.A."/>
            <person name="Marchal E."/>
            <person name="English S."/>
            <person name="Carruthers M."/>
            <person name="Jennings E.C."/>
            <person name="Chiamaka E.L."/>
            <person name="Frigard R.A."/>
            <person name="Pippel M."/>
            <person name="Attardo G.M."/>
            <person name="Benoit J.B."/>
            <person name="Bornberg-Bauer E."/>
            <person name="Tobe S.S."/>
        </authorList>
    </citation>
    <scope>NUCLEOTIDE SEQUENCE</scope>
    <source>
        <strain evidence="3">Stay&amp;Tobe</strain>
    </source>
</reference>
<reference evidence="3" key="2">
    <citation type="submission" date="2023-05" db="EMBL/GenBank/DDBJ databases">
        <authorList>
            <person name="Fouks B."/>
        </authorList>
    </citation>
    <scope>NUCLEOTIDE SEQUENCE</scope>
    <source>
        <strain evidence="3">Stay&amp;Tobe</strain>
        <tissue evidence="3">Testes</tissue>
    </source>
</reference>
<feature type="compositionally biased region" description="Basic and acidic residues" evidence="1">
    <location>
        <begin position="1"/>
        <end position="10"/>
    </location>
</feature>
<keyword evidence="2" id="KW-0812">Transmembrane</keyword>
<keyword evidence="2" id="KW-1133">Transmembrane helix</keyword>
<accession>A0AAD7ZIW6</accession>
<keyword evidence="4" id="KW-1185">Reference proteome</keyword>
<evidence type="ECO:0000313" key="3">
    <source>
        <dbReference type="EMBL" id="KAJ9581510.1"/>
    </source>
</evidence>
<evidence type="ECO:0000313" key="4">
    <source>
        <dbReference type="Proteomes" id="UP001233999"/>
    </source>
</evidence>
<keyword evidence="2" id="KW-0472">Membrane</keyword>
<evidence type="ECO:0000256" key="1">
    <source>
        <dbReference type="SAM" id="MobiDB-lite"/>
    </source>
</evidence>
<organism evidence="3 4">
    <name type="scientific">Diploptera punctata</name>
    <name type="common">Pacific beetle cockroach</name>
    <dbReference type="NCBI Taxonomy" id="6984"/>
    <lineage>
        <taxon>Eukaryota</taxon>
        <taxon>Metazoa</taxon>
        <taxon>Ecdysozoa</taxon>
        <taxon>Arthropoda</taxon>
        <taxon>Hexapoda</taxon>
        <taxon>Insecta</taxon>
        <taxon>Pterygota</taxon>
        <taxon>Neoptera</taxon>
        <taxon>Polyneoptera</taxon>
        <taxon>Dictyoptera</taxon>
        <taxon>Blattodea</taxon>
        <taxon>Blaberoidea</taxon>
        <taxon>Blaberidae</taxon>
        <taxon>Diplopterinae</taxon>
        <taxon>Diploptera</taxon>
    </lineage>
</organism>
<feature type="non-terminal residue" evidence="3">
    <location>
        <position position="152"/>
    </location>
</feature>
<evidence type="ECO:0000256" key="2">
    <source>
        <dbReference type="SAM" id="Phobius"/>
    </source>
</evidence>